<dbReference type="EMBL" id="KV453913">
    <property type="protein sequence ID" value="ODV78689.1"/>
    <property type="molecule type" value="Genomic_DNA"/>
</dbReference>
<organism evidence="2 3">
    <name type="scientific">Suhomyces tanzawaensis NRRL Y-17324</name>
    <dbReference type="NCBI Taxonomy" id="984487"/>
    <lineage>
        <taxon>Eukaryota</taxon>
        <taxon>Fungi</taxon>
        <taxon>Dikarya</taxon>
        <taxon>Ascomycota</taxon>
        <taxon>Saccharomycotina</taxon>
        <taxon>Pichiomycetes</taxon>
        <taxon>Debaryomycetaceae</taxon>
        <taxon>Suhomyces</taxon>
    </lineage>
</organism>
<evidence type="ECO:0000313" key="3">
    <source>
        <dbReference type="Proteomes" id="UP000094285"/>
    </source>
</evidence>
<dbReference type="GO" id="GO:0003676">
    <property type="term" value="F:nucleic acid binding"/>
    <property type="evidence" value="ECO:0007669"/>
    <property type="project" value="InterPro"/>
</dbReference>
<feature type="compositionally biased region" description="Polar residues" evidence="1">
    <location>
        <begin position="98"/>
        <end position="111"/>
    </location>
</feature>
<dbReference type="GeneID" id="30984389"/>
<evidence type="ECO:0000313" key="2">
    <source>
        <dbReference type="EMBL" id="ODV78689.1"/>
    </source>
</evidence>
<reference evidence="3" key="1">
    <citation type="submission" date="2016-05" db="EMBL/GenBank/DDBJ databases">
        <title>Comparative genomics of biotechnologically important yeasts.</title>
        <authorList>
            <consortium name="DOE Joint Genome Institute"/>
            <person name="Riley R."/>
            <person name="Haridas S."/>
            <person name="Wolfe K.H."/>
            <person name="Lopes M.R."/>
            <person name="Hittinger C.T."/>
            <person name="Goker M."/>
            <person name="Salamov A."/>
            <person name="Wisecaver J."/>
            <person name="Long T.M."/>
            <person name="Aerts A.L."/>
            <person name="Barry K."/>
            <person name="Choi C."/>
            <person name="Clum A."/>
            <person name="Coughlan A.Y."/>
            <person name="Deshpande S."/>
            <person name="Douglass A.P."/>
            <person name="Hanson S.J."/>
            <person name="Klenk H.-P."/>
            <person name="Labutti K."/>
            <person name="Lapidus A."/>
            <person name="Lindquist E."/>
            <person name="Lipzen A."/>
            <person name="Meier-Kolthoff J.P."/>
            <person name="Ohm R.A."/>
            <person name="Otillar R.P."/>
            <person name="Pangilinan J."/>
            <person name="Peng Y."/>
            <person name="Rokas A."/>
            <person name="Rosa C.A."/>
            <person name="Scheuner C."/>
            <person name="Sibirny A.A."/>
            <person name="Slot J.C."/>
            <person name="Stielow J.B."/>
            <person name="Sun H."/>
            <person name="Kurtzman C.P."/>
            <person name="Blackwell M."/>
            <person name="Grigoriev I.V."/>
            <person name="Jeffries T.W."/>
        </authorList>
    </citation>
    <scope>NUCLEOTIDE SEQUENCE [LARGE SCALE GENOMIC DNA]</scope>
    <source>
        <strain evidence="3">NRRL Y-17324</strain>
    </source>
</reference>
<dbReference type="Gene3D" id="3.30.70.330">
    <property type="match status" value="1"/>
</dbReference>
<dbReference type="OrthoDB" id="7763451at2759"/>
<proteinExistence type="predicted"/>
<feature type="compositionally biased region" description="Low complexity" evidence="1">
    <location>
        <begin position="82"/>
        <end position="92"/>
    </location>
</feature>
<dbReference type="Proteomes" id="UP000094285">
    <property type="component" value="Unassembled WGS sequence"/>
</dbReference>
<sequence length="278" mass="29713">MSTIIASHIPTTVSVDKVREFFLFCGKIKAITPLEKSDKFQAYEIVFESEKALSTAELLNDAELDGVPIVVEKASASSAGATTTASSSAASGDLPPQYSATVGSGAGTSDTKTGDSHYDDISQEEKPKYAIMAQLLSQGYVVSDRIVEKSIEVDKEKGISASFKNFLTSLDSKFIHSQEPDSTTNKNLSNVQNTLGSWTSLIAKSPYTAKLAQYYDRAAASPAGVKVHAFYRNISSDVKQIHEEAKRLSELKKSEQAEAKLDPSVASANAAAAINTAN</sequence>
<gene>
    <name evidence="2" type="ORF">CANTADRAFT_53798</name>
</gene>
<dbReference type="InterPro" id="IPR012677">
    <property type="entry name" value="Nucleotide-bd_a/b_plait_sf"/>
</dbReference>
<dbReference type="SUPFAM" id="SSF54928">
    <property type="entry name" value="RNA-binding domain, RBD"/>
    <property type="match status" value="1"/>
</dbReference>
<evidence type="ECO:0000256" key="1">
    <source>
        <dbReference type="SAM" id="MobiDB-lite"/>
    </source>
</evidence>
<name>A0A1E4SGP7_9ASCO</name>
<dbReference type="InterPro" id="IPR035979">
    <property type="entry name" value="RBD_domain_sf"/>
</dbReference>
<dbReference type="STRING" id="984487.A0A1E4SGP7"/>
<dbReference type="AlphaFoldDB" id="A0A1E4SGP7"/>
<evidence type="ECO:0008006" key="4">
    <source>
        <dbReference type="Google" id="ProtNLM"/>
    </source>
</evidence>
<feature type="region of interest" description="Disordered" evidence="1">
    <location>
        <begin position="82"/>
        <end position="120"/>
    </location>
</feature>
<dbReference type="RefSeq" id="XP_020063811.1">
    <property type="nucleotide sequence ID" value="XM_020210253.1"/>
</dbReference>
<keyword evidence="3" id="KW-1185">Reference proteome</keyword>
<accession>A0A1E4SGP7</accession>
<protein>
    <recommendedName>
        <fullName evidence="4">RRM domain-containing protein</fullName>
    </recommendedName>
</protein>